<name>H3H067_PHYRM</name>
<dbReference type="GO" id="GO:0012505">
    <property type="term" value="C:endomembrane system"/>
    <property type="evidence" value="ECO:0007669"/>
    <property type="project" value="UniProtKB-SubCell"/>
</dbReference>
<dbReference type="GO" id="GO:0140359">
    <property type="term" value="F:ABC-type transporter activity"/>
    <property type="evidence" value="ECO:0007669"/>
    <property type="project" value="InterPro"/>
</dbReference>
<dbReference type="VEuPathDB" id="FungiDB:KRP23_14968"/>
<evidence type="ECO:0000256" key="10">
    <source>
        <dbReference type="SAM" id="SignalP"/>
    </source>
</evidence>
<feature type="transmembrane region" description="Helical" evidence="9">
    <location>
        <begin position="127"/>
        <end position="150"/>
    </location>
</feature>
<dbReference type="OMA" id="ANVACER"/>
<dbReference type="eggNOG" id="KOG0054">
    <property type="taxonomic scope" value="Eukaryota"/>
</dbReference>
<keyword evidence="4" id="KW-0677">Repeat</keyword>
<evidence type="ECO:0000259" key="11">
    <source>
        <dbReference type="PROSITE" id="PS50929"/>
    </source>
</evidence>
<keyword evidence="6" id="KW-0067">ATP-binding</keyword>
<evidence type="ECO:0000256" key="8">
    <source>
        <dbReference type="ARBA" id="ARBA00023136"/>
    </source>
</evidence>
<evidence type="ECO:0000256" key="1">
    <source>
        <dbReference type="ARBA" id="ARBA00004127"/>
    </source>
</evidence>
<keyword evidence="7 9" id="KW-1133">Transmembrane helix</keyword>
<evidence type="ECO:0000256" key="5">
    <source>
        <dbReference type="ARBA" id="ARBA00022741"/>
    </source>
</evidence>
<sequence length="423" mass="45982">MTVPFAAAPPSPASHTNPLSSASLLSQLLVLWFQPLVSLGARRPLSGADLWPVCASDSSRVLQRRLSAVHEPLPMVAAFLRVFRRPLLLVFANYSFYLAAMALQAYVAQALLDFLNGRVNAFQIANGYALLALLAAVSIVAISCRNYAFFLSSRAGANMRSLVMTCVFHKSLRLSSAARQQFTTGEVLTLMSVDAERVFSAMMQGPWLVVAPLGFVVCLALIGLLFDAASALCGVAVLVVVLTLSICQAKRISAVQRQLLTVVDERVKVTSEALQGVRVIKLYAWERSIVHRVHKLRATEVSLFRTLHVYMVSNSVLLFLTPVFLSGSTLGLYVLLHGAISVTDAFTLVALVNICRAVVNEFTTALAALSQARSSFRRIDRFMASDEFRTPAILSQASDVGRIRLRNVHSEWPALSDAGTNGA</sequence>
<protein>
    <recommendedName>
        <fullName evidence="11">ABC transmembrane type-1 domain-containing protein</fullName>
    </recommendedName>
</protein>
<dbReference type="SUPFAM" id="SSF90123">
    <property type="entry name" value="ABC transporter transmembrane region"/>
    <property type="match status" value="1"/>
</dbReference>
<dbReference type="GO" id="GO:0016020">
    <property type="term" value="C:membrane"/>
    <property type="evidence" value="ECO:0007669"/>
    <property type="project" value="InterPro"/>
</dbReference>
<comment type="subcellular location">
    <subcellularLocation>
        <location evidence="1">Endomembrane system</location>
        <topology evidence="1">Multi-pass membrane protein</topology>
    </subcellularLocation>
</comment>
<dbReference type="Proteomes" id="UP000005238">
    <property type="component" value="Unassembled WGS sequence"/>
</dbReference>
<keyword evidence="3 9" id="KW-0812">Transmembrane</keyword>
<accession>H3H067</accession>
<proteinExistence type="predicted"/>
<feature type="signal peptide" evidence="10">
    <location>
        <begin position="1"/>
        <end position="40"/>
    </location>
</feature>
<dbReference type="Gene3D" id="1.20.1560.10">
    <property type="entry name" value="ABC transporter type 1, transmembrane domain"/>
    <property type="match status" value="1"/>
</dbReference>
<dbReference type="GO" id="GO:0005524">
    <property type="term" value="F:ATP binding"/>
    <property type="evidence" value="ECO:0007669"/>
    <property type="project" value="UniProtKB-KW"/>
</dbReference>
<keyword evidence="10" id="KW-0732">Signal</keyword>
<dbReference type="Pfam" id="PF00664">
    <property type="entry name" value="ABC_membrane"/>
    <property type="match status" value="1"/>
</dbReference>
<dbReference type="InterPro" id="IPR044746">
    <property type="entry name" value="ABCC_6TM_D1"/>
</dbReference>
<feature type="transmembrane region" description="Helical" evidence="9">
    <location>
        <begin position="205"/>
        <end position="222"/>
    </location>
</feature>
<keyword evidence="13" id="KW-1185">Reference proteome</keyword>
<dbReference type="VEuPathDB" id="FungiDB:KRP22_8825"/>
<dbReference type="PROSITE" id="PS50929">
    <property type="entry name" value="ABC_TM1F"/>
    <property type="match status" value="1"/>
</dbReference>
<evidence type="ECO:0000256" key="3">
    <source>
        <dbReference type="ARBA" id="ARBA00022692"/>
    </source>
</evidence>
<dbReference type="HOGENOM" id="CLU_000604_27_14_1"/>
<dbReference type="AlphaFoldDB" id="H3H067"/>
<keyword evidence="2" id="KW-0813">Transport</keyword>
<reference evidence="13" key="1">
    <citation type="journal article" date="2006" name="Science">
        <title>Phytophthora genome sequences uncover evolutionary origins and mechanisms of pathogenesis.</title>
        <authorList>
            <person name="Tyler B.M."/>
            <person name="Tripathy S."/>
            <person name="Zhang X."/>
            <person name="Dehal P."/>
            <person name="Jiang R.H."/>
            <person name="Aerts A."/>
            <person name="Arredondo F.D."/>
            <person name="Baxter L."/>
            <person name="Bensasson D."/>
            <person name="Beynon J.L."/>
            <person name="Chapman J."/>
            <person name="Damasceno C.M."/>
            <person name="Dorrance A.E."/>
            <person name="Dou D."/>
            <person name="Dickerman A.W."/>
            <person name="Dubchak I.L."/>
            <person name="Garbelotto M."/>
            <person name="Gijzen M."/>
            <person name="Gordon S.G."/>
            <person name="Govers F."/>
            <person name="Grunwald N.J."/>
            <person name="Huang W."/>
            <person name="Ivors K.L."/>
            <person name="Jones R.W."/>
            <person name="Kamoun S."/>
            <person name="Krampis K."/>
            <person name="Lamour K.H."/>
            <person name="Lee M.K."/>
            <person name="McDonald W.H."/>
            <person name="Medina M."/>
            <person name="Meijer H.J."/>
            <person name="Nordberg E.K."/>
            <person name="Maclean D.J."/>
            <person name="Ospina-Giraldo M.D."/>
            <person name="Morris P.F."/>
            <person name="Phuntumart V."/>
            <person name="Putnam N.H."/>
            <person name="Rash S."/>
            <person name="Rose J.K."/>
            <person name="Sakihama Y."/>
            <person name="Salamov A.A."/>
            <person name="Savidor A."/>
            <person name="Scheuring C.F."/>
            <person name="Smith B.M."/>
            <person name="Sobral B.W."/>
            <person name="Terry A."/>
            <person name="Torto-Alalibo T.A."/>
            <person name="Win J."/>
            <person name="Xu Z."/>
            <person name="Zhang H."/>
            <person name="Grigoriev I.V."/>
            <person name="Rokhsar D.S."/>
            <person name="Boore J.L."/>
        </authorList>
    </citation>
    <scope>NUCLEOTIDE SEQUENCE [LARGE SCALE GENOMIC DNA]</scope>
    <source>
        <strain evidence="13">Pr102</strain>
    </source>
</reference>
<evidence type="ECO:0000256" key="9">
    <source>
        <dbReference type="SAM" id="Phobius"/>
    </source>
</evidence>
<organism evidence="12 13">
    <name type="scientific">Phytophthora ramorum</name>
    <name type="common">Sudden oak death agent</name>
    <dbReference type="NCBI Taxonomy" id="164328"/>
    <lineage>
        <taxon>Eukaryota</taxon>
        <taxon>Sar</taxon>
        <taxon>Stramenopiles</taxon>
        <taxon>Oomycota</taxon>
        <taxon>Peronosporomycetes</taxon>
        <taxon>Peronosporales</taxon>
        <taxon>Peronosporaceae</taxon>
        <taxon>Phytophthora</taxon>
    </lineage>
</organism>
<keyword evidence="5" id="KW-0547">Nucleotide-binding</keyword>
<dbReference type="EnsemblProtists" id="Phyra83521">
    <property type="protein sequence ID" value="Phyra83521"/>
    <property type="gene ID" value="Phyra83521"/>
</dbReference>
<dbReference type="InParanoid" id="H3H067"/>
<dbReference type="PANTHER" id="PTHR24223">
    <property type="entry name" value="ATP-BINDING CASSETTE SUB-FAMILY C"/>
    <property type="match status" value="1"/>
</dbReference>
<evidence type="ECO:0000256" key="6">
    <source>
        <dbReference type="ARBA" id="ARBA00022840"/>
    </source>
</evidence>
<keyword evidence="8 9" id="KW-0472">Membrane</keyword>
<evidence type="ECO:0000313" key="13">
    <source>
        <dbReference type="Proteomes" id="UP000005238"/>
    </source>
</evidence>
<feature type="transmembrane region" description="Helical" evidence="9">
    <location>
        <begin position="228"/>
        <end position="247"/>
    </location>
</feature>
<dbReference type="EMBL" id="DS566087">
    <property type="status" value="NOT_ANNOTATED_CDS"/>
    <property type="molecule type" value="Genomic_DNA"/>
</dbReference>
<feature type="chain" id="PRO_5003588012" description="ABC transmembrane type-1 domain-containing protein" evidence="10">
    <location>
        <begin position="41"/>
        <end position="423"/>
    </location>
</feature>
<evidence type="ECO:0000313" key="12">
    <source>
        <dbReference type="EnsemblProtists" id="Phyra83521"/>
    </source>
</evidence>
<evidence type="ECO:0000256" key="7">
    <source>
        <dbReference type="ARBA" id="ARBA00022989"/>
    </source>
</evidence>
<feature type="transmembrane region" description="Helical" evidence="9">
    <location>
        <begin position="87"/>
        <end position="107"/>
    </location>
</feature>
<dbReference type="FunFam" id="1.20.1560.10:FF:000242">
    <property type="entry name" value="Uncharacterized protein"/>
    <property type="match status" value="1"/>
</dbReference>
<dbReference type="InterPro" id="IPR011527">
    <property type="entry name" value="ABC1_TM_dom"/>
</dbReference>
<feature type="domain" description="ABC transmembrane type-1" evidence="11">
    <location>
        <begin position="99"/>
        <end position="371"/>
    </location>
</feature>
<reference evidence="12" key="2">
    <citation type="submission" date="2015-06" db="UniProtKB">
        <authorList>
            <consortium name="EnsemblProtists"/>
        </authorList>
    </citation>
    <scope>IDENTIFICATION</scope>
    <source>
        <strain evidence="12">Pr102</strain>
    </source>
</reference>
<dbReference type="STRING" id="164328.H3H067"/>
<dbReference type="CDD" id="cd18579">
    <property type="entry name" value="ABC_6TM_ABCC_D1"/>
    <property type="match status" value="1"/>
</dbReference>
<evidence type="ECO:0000256" key="4">
    <source>
        <dbReference type="ARBA" id="ARBA00022737"/>
    </source>
</evidence>
<evidence type="ECO:0000256" key="2">
    <source>
        <dbReference type="ARBA" id="ARBA00022448"/>
    </source>
</evidence>
<dbReference type="InterPro" id="IPR050173">
    <property type="entry name" value="ABC_transporter_C-like"/>
</dbReference>
<dbReference type="PANTHER" id="PTHR24223:SF443">
    <property type="entry name" value="MULTIDRUG-RESISTANCE LIKE PROTEIN 1, ISOFORM I"/>
    <property type="match status" value="1"/>
</dbReference>
<dbReference type="InterPro" id="IPR036640">
    <property type="entry name" value="ABC1_TM_sf"/>
</dbReference>